<dbReference type="RefSeq" id="WP_031577237.1">
    <property type="nucleotide sequence ID" value="NZ_FNDZ01000008.1"/>
</dbReference>
<evidence type="ECO:0000259" key="3">
    <source>
        <dbReference type="Pfam" id="PF00857"/>
    </source>
</evidence>
<evidence type="ECO:0000313" key="4">
    <source>
        <dbReference type="EMBL" id="SDJ15301.1"/>
    </source>
</evidence>
<dbReference type="PANTHER" id="PTHR43540">
    <property type="entry name" value="PEROXYUREIDOACRYLATE/UREIDOACRYLATE AMIDOHYDROLASE-RELATED"/>
    <property type="match status" value="1"/>
</dbReference>
<dbReference type="Proteomes" id="UP000183255">
    <property type="component" value="Unassembled WGS sequence"/>
</dbReference>
<dbReference type="AlphaFoldDB" id="A0A1G8REE4"/>
<dbReference type="InterPro" id="IPR000868">
    <property type="entry name" value="Isochorismatase-like_dom"/>
</dbReference>
<dbReference type="EMBL" id="FNDZ01000008">
    <property type="protein sequence ID" value="SDJ15301.1"/>
    <property type="molecule type" value="Genomic_DNA"/>
</dbReference>
<accession>A0A1G8REE4</accession>
<dbReference type="InterPro" id="IPR036380">
    <property type="entry name" value="Isochorismatase-like_sf"/>
</dbReference>
<dbReference type="InterPro" id="IPR050272">
    <property type="entry name" value="Isochorismatase-like_hydrls"/>
</dbReference>
<evidence type="ECO:0000313" key="5">
    <source>
        <dbReference type="Proteomes" id="UP000183255"/>
    </source>
</evidence>
<dbReference type="CDD" id="cd00431">
    <property type="entry name" value="cysteine_hydrolases"/>
    <property type="match status" value="1"/>
</dbReference>
<gene>
    <name evidence="4" type="ORF">SAMN05421804_10870</name>
</gene>
<feature type="domain" description="Isochorismatase-like" evidence="3">
    <location>
        <begin position="1"/>
        <end position="164"/>
    </location>
</feature>
<dbReference type="Pfam" id="PF00857">
    <property type="entry name" value="Isochorismatase"/>
    <property type="match status" value="1"/>
</dbReference>
<dbReference type="Gene3D" id="3.40.50.850">
    <property type="entry name" value="Isochorismatase-like"/>
    <property type="match status" value="1"/>
</dbReference>
<keyword evidence="2" id="KW-0378">Hydrolase</keyword>
<reference evidence="4 5" key="1">
    <citation type="submission" date="2016-10" db="EMBL/GenBank/DDBJ databases">
        <authorList>
            <person name="de Groot N.N."/>
        </authorList>
    </citation>
    <scope>NUCLEOTIDE SEQUENCE [LARGE SCALE GENOMIC DNA]</scope>
    <source>
        <strain evidence="4 5">CGMCC 1.5058</strain>
    </source>
</reference>
<name>A0A1G8REE4_9CLOT</name>
<organism evidence="4 5">
    <name type="scientific">Proteiniclasticum ruminis</name>
    <dbReference type="NCBI Taxonomy" id="398199"/>
    <lineage>
        <taxon>Bacteria</taxon>
        <taxon>Bacillati</taxon>
        <taxon>Bacillota</taxon>
        <taxon>Clostridia</taxon>
        <taxon>Eubacteriales</taxon>
        <taxon>Clostridiaceae</taxon>
        <taxon>Proteiniclasticum</taxon>
    </lineage>
</organism>
<proteinExistence type="inferred from homology"/>
<dbReference type="GO" id="GO:0016787">
    <property type="term" value="F:hydrolase activity"/>
    <property type="evidence" value="ECO:0007669"/>
    <property type="project" value="UniProtKB-KW"/>
</dbReference>
<dbReference type="SUPFAM" id="SSF52499">
    <property type="entry name" value="Isochorismatase-like hydrolases"/>
    <property type="match status" value="1"/>
</dbReference>
<evidence type="ECO:0000256" key="2">
    <source>
        <dbReference type="ARBA" id="ARBA00022801"/>
    </source>
</evidence>
<dbReference type="PANTHER" id="PTHR43540:SF6">
    <property type="entry name" value="ISOCHORISMATASE-LIKE DOMAIN-CONTAINING PROTEIN"/>
    <property type="match status" value="1"/>
</dbReference>
<comment type="similarity">
    <text evidence="1">Belongs to the isochorismatase family.</text>
</comment>
<protein>
    <submittedName>
        <fullName evidence="4">Nicotinamidase-related amidase</fullName>
    </submittedName>
</protein>
<evidence type="ECO:0000256" key="1">
    <source>
        <dbReference type="ARBA" id="ARBA00006336"/>
    </source>
</evidence>
<sequence length="171" mass="19080">MLFVVDMQNDFVDNKRGLMAVPGGEEIVPGILARIKKAKADGETVVYTLNDHHEMEEDLRSQEEKDWGHELYGPLKEALKGHVAVKKGYYAVHPEKLMEALTNAGKDHLSMDHIELVGVDTAVCVLSNAVVLRNLFPDAKIIIRTDMTRAKEDELGRKALDVMKGLSMEVL</sequence>